<dbReference type="GO" id="GO:0016491">
    <property type="term" value="F:oxidoreductase activity"/>
    <property type="evidence" value="ECO:0007669"/>
    <property type="project" value="InterPro"/>
</dbReference>
<dbReference type="Gene3D" id="3.40.50.360">
    <property type="match status" value="1"/>
</dbReference>
<dbReference type="SUPFAM" id="SSF52218">
    <property type="entry name" value="Flavoproteins"/>
    <property type="match status" value="1"/>
</dbReference>
<dbReference type="OrthoDB" id="9812295at2"/>
<evidence type="ECO:0000313" key="2">
    <source>
        <dbReference type="EMBL" id="SMO86013.1"/>
    </source>
</evidence>
<dbReference type="AlphaFoldDB" id="A0A521EQ00"/>
<dbReference type="Proteomes" id="UP000317593">
    <property type="component" value="Unassembled WGS sequence"/>
</dbReference>
<sequence length="193" mass="22067">MYNLKVISSTTRPGRNGPIIARWISKVAGQNDRFDVEMIDLGEIDLPMMNEPHHPRMKKYKHEHTKRWSAKIEEADTFIFVTAEYNHTYPASLQNALQYLSQEWNYKAAGIVSYGGVSAGTRAYIDLKRDLLTFKMAPLVEAVNIPFFPQFINDENELIPNEEMEKAASTMLDELARWSAGMKVIKENEAVVV</sequence>
<evidence type="ECO:0000259" key="1">
    <source>
        <dbReference type="Pfam" id="PF03358"/>
    </source>
</evidence>
<dbReference type="GO" id="GO:0005829">
    <property type="term" value="C:cytosol"/>
    <property type="evidence" value="ECO:0007669"/>
    <property type="project" value="TreeGrafter"/>
</dbReference>
<proteinExistence type="predicted"/>
<keyword evidence="3" id="KW-1185">Reference proteome</keyword>
<dbReference type="InterPro" id="IPR005025">
    <property type="entry name" value="FMN_Rdtase-like_dom"/>
</dbReference>
<dbReference type="Pfam" id="PF03358">
    <property type="entry name" value="FMN_red"/>
    <property type="match status" value="1"/>
</dbReference>
<dbReference type="InterPro" id="IPR050712">
    <property type="entry name" value="NAD(P)H-dep_reductase"/>
</dbReference>
<feature type="domain" description="NADPH-dependent FMN reductase-like" evidence="1">
    <location>
        <begin position="6"/>
        <end position="148"/>
    </location>
</feature>
<protein>
    <submittedName>
        <fullName evidence="2">NAD(P)H-dependent FMN reductase</fullName>
    </submittedName>
</protein>
<dbReference type="EMBL" id="FXTH01000018">
    <property type="protein sequence ID" value="SMO86013.1"/>
    <property type="molecule type" value="Genomic_DNA"/>
</dbReference>
<accession>A0A521EQ00</accession>
<evidence type="ECO:0000313" key="3">
    <source>
        <dbReference type="Proteomes" id="UP000317593"/>
    </source>
</evidence>
<dbReference type="PANTHER" id="PTHR30543">
    <property type="entry name" value="CHROMATE REDUCTASE"/>
    <property type="match status" value="1"/>
</dbReference>
<dbReference type="PANTHER" id="PTHR30543:SF21">
    <property type="entry name" value="NAD(P)H-DEPENDENT FMN REDUCTASE LOT6"/>
    <property type="match status" value="1"/>
</dbReference>
<dbReference type="GO" id="GO:0010181">
    <property type="term" value="F:FMN binding"/>
    <property type="evidence" value="ECO:0007669"/>
    <property type="project" value="TreeGrafter"/>
</dbReference>
<reference evidence="2 3" key="1">
    <citation type="submission" date="2017-05" db="EMBL/GenBank/DDBJ databases">
        <authorList>
            <person name="Varghese N."/>
            <person name="Submissions S."/>
        </authorList>
    </citation>
    <scope>NUCLEOTIDE SEQUENCE [LARGE SCALE GENOMIC DNA]</scope>
    <source>
        <strain evidence="2 3">DSM 21194</strain>
    </source>
</reference>
<gene>
    <name evidence="2" type="ORF">SAMN06265218_11810</name>
</gene>
<dbReference type="RefSeq" id="WP_142715668.1">
    <property type="nucleotide sequence ID" value="NZ_FXTH01000018.1"/>
</dbReference>
<organism evidence="2 3">
    <name type="scientific">Fodinibius sediminis</name>
    <dbReference type="NCBI Taxonomy" id="1214077"/>
    <lineage>
        <taxon>Bacteria</taxon>
        <taxon>Pseudomonadati</taxon>
        <taxon>Balneolota</taxon>
        <taxon>Balneolia</taxon>
        <taxon>Balneolales</taxon>
        <taxon>Balneolaceae</taxon>
        <taxon>Fodinibius</taxon>
    </lineage>
</organism>
<name>A0A521EQ00_9BACT</name>
<dbReference type="InterPro" id="IPR029039">
    <property type="entry name" value="Flavoprotein-like_sf"/>
</dbReference>